<dbReference type="GO" id="GO:0032259">
    <property type="term" value="P:methylation"/>
    <property type="evidence" value="ECO:0007669"/>
    <property type="project" value="InterPro"/>
</dbReference>
<evidence type="ECO:0000259" key="2">
    <source>
        <dbReference type="Pfam" id="PF01728"/>
    </source>
</evidence>
<dbReference type="AlphaFoldDB" id="A0A2H3GN70"/>
<proteinExistence type="predicted"/>
<feature type="domain" description="Ribosomal RNA methyltransferase FtsJ" evidence="2">
    <location>
        <begin position="108"/>
        <end position="251"/>
    </location>
</feature>
<evidence type="ECO:0000313" key="3">
    <source>
        <dbReference type="EMBL" id="VIO58425.1"/>
    </source>
</evidence>
<organism evidence="3">
    <name type="scientific">Gibberella zeae</name>
    <name type="common">Wheat head blight fungus</name>
    <name type="synonym">Fusarium graminearum</name>
    <dbReference type="NCBI Taxonomy" id="5518"/>
    <lineage>
        <taxon>Eukaryota</taxon>
        <taxon>Fungi</taxon>
        <taxon>Dikarya</taxon>
        <taxon>Ascomycota</taxon>
        <taxon>Pezizomycotina</taxon>
        <taxon>Sordariomycetes</taxon>
        <taxon>Hypocreomycetidae</taxon>
        <taxon>Hypocreales</taxon>
        <taxon>Nectriaceae</taxon>
        <taxon>Fusarium</taxon>
    </lineage>
</organism>
<dbReference type="Gene3D" id="3.40.50.150">
    <property type="entry name" value="Vaccinia Virus protein VP39"/>
    <property type="match status" value="1"/>
</dbReference>
<reference evidence="3" key="1">
    <citation type="submission" date="2019-04" db="EMBL/GenBank/DDBJ databases">
        <authorList>
            <person name="Melise S."/>
            <person name="Noan J."/>
            <person name="Okalmin O."/>
        </authorList>
    </citation>
    <scope>NUCLEOTIDE SEQUENCE</scope>
    <source>
        <strain evidence="3">FN9</strain>
    </source>
</reference>
<dbReference type="OrthoDB" id="417125at2759"/>
<sequence length="367" mass="42603">MSFIPSKIPTSGNVQERISPKKDSPEVDPNAQELLLEYLANNSDEYRRVRDLRKKGWENSQGDEYFKKQRQDADGADEKKRRFFYYMMKSIALDLDLSTGALTRGSLKTERVLDMCAAPGGFIDQTMVMCHDITRVRAMSLPQDEGGHEMRLRNKSVNVEFRDITMLAGDMGVVEQDIPDSFPERDTFVLDRVFQPDEKYDLVFCDGQVLRTQQRSEWRERGEATRLQVTELALGLEHLRTGGTMIILMHMLNTWRSFKFIHQFSKIADVSLYKHHRHHRFRSSFYLVAKNVQAESSYAKSLVKLWKDQYKIAAFGSEEERVRMHWEDKEVAQGKIDEFGAEFIKMGHNIWKTQADGLENAPFIKGL</sequence>
<dbReference type="EMBL" id="CAAKMV010000133">
    <property type="protein sequence ID" value="VIO58425.1"/>
    <property type="molecule type" value="Genomic_DNA"/>
</dbReference>
<protein>
    <recommendedName>
        <fullName evidence="2">Ribosomal RNA methyltransferase FtsJ domain-containing protein</fullName>
    </recommendedName>
</protein>
<name>A0A2H3GN70_GIBZA</name>
<accession>A0A2H3GN70</accession>
<dbReference type="GO" id="GO:0008168">
    <property type="term" value="F:methyltransferase activity"/>
    <property type="evidence" value="ECO:0007669"/>
    <property type="project" value="InterPro"/>
</dbReference>
<gene>
    <name evidence="3" type="ORF">FUG_LOCUS306201</name>
</gene>
<dbReference type="InterPro" id="IPR029063">
    <property type="entry name" value="SAM-dependent_MTases_sf"/>
</dbReference>
<dbReference type="Pfam" id="PF01728">
    <property type="entry name" value="FtsJ"/>
    <property type="match status" value="1"/>
</dbReference>
<evidence type="ECO:0000256" key="1">
    <source>
        <dbReference type="SAM" id="MobiDB-lite"/>
    </source>
</evidence>
<feature type="region of interest" description="Disordered" evidence="1">
    <location>
        <begin position="1"/>
        <end position="30"/>
    </location>
</feature>
<dbReference type="SUPFAM" id="SSF53335">
    <property type="entry name" value="S-adenosyl-L-methionine-dependent methyltransferases"/>
    <property type="match status" value="1"/>
</dbReference>
<dbReference type="InterPro" id="IPR002877">
    <property type="entry name" value="RNA_MeTrfase_FtsJ_dom"/>
</dbReference>